<dbReference type="RefSeq" id="WP_210662568.1">
    <property type="nucleotide sequence ID" value="NZ_JAGKQQ010000002.1"/>
</dbReference>
<organism evidence="1 2">
    <name type="scientific">Gemmata palustris</name>
    <dbReference type="NCBI Taxonomy" id="2822762"/>
    <lineage>
        <taxon>Bacteria</taxon>
        <taxon>Pseudomonadati</taxon>
        <taxon>Planctomycetota</taxon>
        <taxon>Planctomycetia</taxon>
        <taxon>Gemmatales</taxon>
        <taxon>Gemmataceae</taxon>
        <taxon>Gemmata</taxon>
    </lineage>
</organism>
<proteinExistence type="predicted"/>
<dbReference type="Pfam" id="PF13692">
    <property type="entry name" value="Glyco_trans_1_4"/>
    <property type="match status" value="1"/>
</dbReference>
<gene>
    <name evidence="1" type="ORF">J8F10_35050</name>
</gene>
<sequence>MCIALKEAGVDCAAFFERDEGDFTRLSRSTPAHLGSINPLSQLLRERPVDVIHTTLSSASVSLPKKLHRIGWRGRLIVTGQGVVIPGWHSKNCFALTNVNTKQATELESLTDLEVEVIYNGIDTSVFQPTEYIGGAPIVAWVGRASDFEQKRFDLFADIVPALHQAGVRIWVADPEGPNAVPPSLRDRISPYVDFWDGLSRDRMPGFYRDVAASGGCVLSTARYEGLSFALIEAQACGCPVVAARVVGVDEGVREEYGGTLYSPDLDAAGIGQLLLNTMSDRARMIERGRKCREFVLKEFQQSEIARQYLDIYRRTTQRLAIATSDIHNRRHRAQDLIAATRCASWSFREDLGAIRAAVAIDPTQKWNATVWRLYVTSLLKELAFPIIKRLRSKK</sequence>
<dbReference type="CDD" id="cd03801">
    <property type="entry name" value="GT4_PimA-like"/>
    <property type="match status" value="1"/>
</dbReference>
<accession>A0ABS5C396</accession>
<dbReference type="Gene3D" id="3.40.50.2000">
    <property type="entry name" value="Glycogen Phosphorylase B"/>
    <property type="match status" value="2"/>
</dbReference>
<dbReference type="PANTHER" id="PTHR12526">
    <property type="entry name" value="GLYCOSYLTRANSFERASE"/>
    <property type="match status" value="1"/>
</dbReference>
<dbReference type="PANTHER" id="PTHR12526:SF636">
    <property type="entry name" value="BLL3647 PROTEIN"/>
    <property type="match status" value="1"/>
</dbReference>
<evidence type="ECO:0000313" key="2">
    <source>
        <dbReference type="Proteomes" id="UP000676565"/>
    </source>
</evidence>
<dbReference type="EMBL" id="JAGKQQ010000002">
    <property type="protein sequence ID" value="MBP3960473.1"/>
    <property type="molecule type" value="Genomic_DNA"/>
</dbReference>
<name>A0ABS5C396_9BACT</name>
<dbReference type="Proteomes" id="UP000676565">
    <property type="component" value="Unassembled WGS sequence"/>
</dbReference>
<protein>
    <submittedName>
        <fullName evidence="1">Glycosyltransferase family 4 protein</fullName>
    </submittedName>
</protein>
<dbReference type="SUPFAM" id="SSF53756">
    <property type="entry name" value="UDP-Glycosyltransferase/glycogen phosphorylase"/>
    <property type="match status" value="1"/>
</dbReference>
<keyword evidence="2" id="KW-1185">Reference proteome</keyword>
<evidence type="ECO:0000313" key="1">
    <source>
        <dbReference type="EMBL" id="MBP3960473.1"/>
    </source>
</evidence>
<comment type="caution">
    <text evidence="1">The sequence shown here is derived from an EMBL/GenBank/DDBJ whole genome shotgun (WGS) entry which is preliminary data.</text>
</comment>
<reference evidence="1 2" key="1">
    <citation type="submission" date="2021-04" db="EMBL/GenBank/DDBJ databases">
        <authorList>
            <person name="Ivanova A."/>
        </authorList>
    </citation>
    <scope>NUCLEOTIDE SEQUENCE [LARGE SCALE GENOMIC DNA]</scope>
    <source>
        <strain evidence="1 2">G18</strain>
    </source>
</reference>